<evidence type="ECO:0000256" key="3">
    <source>
        <dbReference type="ARBA" id="ARBA00022544"/>
    </source>
</evidence>
<protein>
    <submittedName>
        <fullName evidence="10">Uncharacterized protein</fullName>
    </submittedName>
</protein>
<feature type="domain" description="Spore germination GerAC-like C-terminal" evidence="8">
    <location>
        <begin position="218"/>
        <end position="369"/>
    </location>
</feature>
<keyword evidence="5" id="KW-0472">Membrane</keyword>
<dbReference type="Proteomes" id="UP000030832">
    <property type="component" value="Unassembled WGS sequence"/>
</dbReference>
<dbReference type="NCBIfam" id="TIGR02887">
    <property type="entry name" value="spore_ger_x_C"/>
    <property type="match status" value="1"/>
</dbReference>
<evidence type="ECO:0000256" key="4">
    <source>
        <dbReference type="ARBA" id="ARBA00022729"/>
    </source>
</evidence>
<evidence type="ECO:0000259" key="8">
    <source>
        <dbReference type="Pfam" id="PF05504"/>
    </source>
</evidence>
<dbReference type="InterPro" id="IPR057336">
    <property type="entry name" value="GerAC_N"/>
</dbReference>
<dbReference type="RefSeq" id="WP_034633240.1">
    <property type="nucleotide sequence ID" value="NZ_JRJU01000046.1"/>
</dbReference>
<dbReference type="GO" id="GO:0016020">
    <property type="term" value="C:membrane"/>
    <property type="evidence" value="ECO:0007669"/>
    <property type="project" value="UniProtKB-SubCell"/>
</dbReference>
<keyword evidence="7" id="KW-0449">Lipoprotein</keyword>
<dbReference type="PANTHER" id="PTHR35789:SF1">
    <property type="entry name" value="SPORE GERMINATION PROTEIN B3"/>
    <property type="match status" value="1"/>
</dbReference>
<dbReference type="Pfam" id="PF25198">
    <property type="entry name" value="Spore_GerAC_N"/>
    <property type="match status" value="1"/>
</dbReference>
<organism evidence="10 11">
    <name type="scientific">Halalkalibacter okhensis</name>
    <dbReference type="NCBI Taxonomy" id="333138"/>
    <lineage>
        <taxon>Bacteria</taxon>
        <taxon>Bacillati</taxon>
        <taxon>Bacillota</taxon>
        <taxon>Bacilli</taxon>
        <taxon>Bacillales</taxon>
        <taxon>Bacillaceae</taxon>
        <taxon>Halalkalibacter</taxon>
    </lineage>
</organism>
<keyword evidence="11" id="KW-1185">Reference proteome</keyword>
<accession>A0A0B0IAB8</accession>
<name>A0A0B0IAB8_9BACI</name>
<reference evidence="10 11" key="1">
    <citation type="submission" date="2014-09" db="EMBL/GenBank/DDBJ databases">
        <title>Genome sequencing and annotation of Bacillus Okhensis strain Kh10-101T.</title>
        <authorList>
            <person name="Prakash J.S."/>
        </authorList>
    </citation>
    <scope>NUCLEOTIDE SEQUENCE [LARGE SCALE GENOMIC DNA]</scope>
    <source>
        <strain evidence="11">Kh10-101T</strain>
    </source>
</reference>
<keyword evidence="6" id="KW-0564">Palmitate</keyword>
<dbReference type="InterPro" id="IPR038501">
    <property type="entry name" value="Spore_GerAC_C_sf"/>
</dbReference>
<dbReference type="Pfam" id="PF05504">
    <property type="entry name" value="Spore_GerAC"/>
    <property type="match status" value="1"/>
</dbReference>
<evidence type="ECO:0000256" key="7">
    <source>
        <dbReference type="ARBA" id="ARBA00023288"/>
    </source>
</evidence>
<sequence length="372" mass="42631">MKKILLIIMISSQIFFLTGCWGAKEIQSQTYITALGLDYAEGEFIAYIQALNFANIAKQEGASSLQQASPILIGEAKGKTIQAALSKLEQKSALPLYYGHVESILLSENLIKEQMKSVIEFIGQNSLLRYNIWLFGTEQDIKQILTSESFFNFPSLYTIIHNPKTLTENNFFIPIEKYNKFISTYSQPVGTQIIPSLEMNKTHYSEDEEKKNIAVVTGGFVISQKQYKGWVNKKDLVGLKWFSKKATNIPLSLFEEKVSVIIQKPKKTIEVVNGYKPSYHLIVKANAVLIQNEEDISIDKIKKVLEKKIKREILKTMEKSEEINADLLNISEKTYRYHLKKWDVSAINSIDKESIEHIEVKIHIEQNINYKH</sequence>
<dbReference type="Gene3D" id="3.30.300.210">
    <property type="entry name" value="Nutrient germinant receptor protein C, domain 3"/>
    <property type="match status" value="1"/>
</dbReference>
<dbReference type="GO" id="GO:0009847">
    <property type="term" value="P:spore germination"/>
    <property type="evidence" value="ECO:0007669"/>
    <property type="project" value="InterPro"/>
</dbReference>
<dbReference type="STRING" id="333138.LQ50_22420"/>
<dbReference type="AlphaFoldDB" id="A0A0B0IAB8"/>
<evidence type="ECO:0000256" key="6">
    <source>
        <dbReference type="ARBA" id="ARBA00023139"/>
    </source>
</evidence>
<keyword evidence="3" id="KW-0309">Germination</keyword>
<evidence type="ECO:0000313" key="11">
    <source>
        <dbReference type="Proteomes" id="UP000030832"/>
    </source>
</evidence>
<comment type="similarity">
    <text evidence="2">Belongs to the GerABKC lipoprotein family.</text>
</comment>
<proteinExistence type="inferred from homology"/>
<dbReference type="InterPro" id="IPR008844">
    <property type="entry name" value="Spore_GerAC-like"/>
</dbReference>
<gene>
    <name evidence="10" type="ORF">LQ50_22420</name>
</gene>
<keyword evidence="4" id="KW-0732">Signal</keyword>
<dbReference type="PROSITE" id="PS51257">
    <property type="entry name" value="PROKAR_LIPOPROTEIN"/>
    <property type="match status" value="1"/>
</dbReference>
<dbReference type="EMBL" id="JRJU01000046">
    <property type="protein sequence ID" value="KHF38225.1"/>
    <property type="molecule type" value="Genomic_DNA"/>
</dbReference>
<comment type="subcellular location">
    <subcellularLocation>
        <location evidence="1">Membrane</location>
        <topology evidence="1">Lipid-anchor</topology>
    </subcellularLocation>
</comment>
<feature type="domain" description="Spore germination protein N-terminal" evidence="9">
    <location>
        <begin position="23"/>
        <end position="198"/>
    </location>
</feature>
<evidence type="ECO:0000259" key="9">
    <source>
        <dbReference type="Pfam" id="PF25198"/>
    </source>
</evidence>
<dbReference type="eggNOG" id="ENOG502ZA3G">
    <property type="taxonomic scope" value="Bacteria"/>
</dbReference>
<comment type="caution">
    <text evidence="10">The sequence shown here is derived from an EMBL/GenBank/DDBJ whole genome shotgun (WGS) entry which is preliminary data.</text>
</comment>
<evidence type="ECO:0000313" key="10">
    <source>
        <dbReference type="EMBL" id="KHF38225.1"/>
    </source>
</evidence>
<evidence type="ECO:0000256" key="1">
    <source>
        <dbReference type="ARBA" id="ARBA00004635"/>
    </source>
</evidence>
<dbReference type="PANTHER" id="PTHR35789">
    <property type="entry name" value="SPORE GERMINATION PROTEIN B3"/>
    <property type="match status" value="1"/>
</dbReference>
<dbReference type="InterPro" id="IPR046953">
    <property type="entry name" value="Spore_GerAC-like_C"/>
</dbReference>
<dbReference type="OrthoDB" id="2380468at2"/>
<evidence type="ECO:0000256" key="5">
    <source>
        <dbReference type="ARBA" id="ARBA00023136"/>
    </source>
</evidence>
<evidence type="ECO:0000256" key="2">
    <source>
        <dbReference type="ARBA" id="ARBA00007886"/>
    </source>
</evidence>